<name>B7FZA2_PHATC</name>
<evidence type="ECO:0000256" key="6">
    <source>
        <dbReference type="ARBA" id="ARBA00022840"/>
    </source>
</evidence>
<dbReference type="InterPro" id="IPR027417">
    <property type="entry name" value="P-loop_NTPase"/>
</dbReference>
<dbReference type="AlphaFoldDB" id="B7FZA2"/>
<dbReference type="Pfam" id="PF00271">
    <property type="entry name" value="Helicase_C"/>
    <property type="match status" value="1"/>
</dbReference>
<keyword evidence="3" id="KW-0547">Nucleotide-binding</keyword>
<dbReference type="InterPro" id="IPR011545">
    <property type="entry name" value="DEAD/DEAH_box_helicase_dom"/>
</dbReference>
<dbReference type="RefSeq" id="XP_002180115.1">
    <property type="nucleotide sequence ID" value="XM_002180079.1"/>
</dbReference>
<evidence type="ECO:0000256" key="2">
    <source>
        <dbReference type="ARBA" id="ARBA00012552"/>
    </source>
</evidence>
<dbReference type="PANTHER" id="PTHR18934:SF118">
    <property type="entry name" value="ATP-DEPENDENT RNA HELICASE DHX33"/>
    <property type="match status" value="1"/>
</dbReference>
<keyword evidence="11" id="KW-1185">Reference proteome</keyword>
<dbReference type="InterPro" id="IPR048333">
    <property type="entry name" value="HA2_WH"/>
</dbReference>
<dbReference type="SUPFAM" id="SSF52540">
    <property type="entry name" value="P-loop containing nucleoside triphosphate hydrolases"/>
    <property type="match status" value="1"/>
</dbReference>
<evidence type="ECO:0000259" key="9">
    <source>
        <dbReference type="PROSITE" id="PS51194"/>
    </source>
</evidence>
<evidence type="ECO:0000313" key="10">
    <source>
        <dbReference type="EMBL" id="EEC48306.1"/>
    </source>
</evidence>
<dbReference type="PANTHER" id="PTHR18934">
    <property type="entry name" value="ATP-DEPENDENT RNA HELICASE"/>
    <property type="match status" value="1"/>
</dbReference>
<dbReference type="InterPro" id="IPR001650">
    <property type="entry name" value="Helicase_C-like"/>
</dbReference>
<reference evidence="11" key="2">
    <citation type="submission" date="2008-08" db="EMBL/GenBank/DDBJ databases">
        <authorList>
            <consortium name="Diatom Consortium"/>
            <person name="Grigoriev I."/>
            <person name="Grimwood J."/>
            <person name="Kuo A."/>
            <person name="Otillar R.P."/>
            <person name="Salamov A."/>
            <person name="Detter J.C."/>
            <person name="Lindquist E."/>
            <person name="Shapiro H."/>
            <person name="Lucas S."/>
            <person name="Glavina del Rio T."/>
            <person name="Pitluck S."/>
            <person name="Rokhsar D."/>
            <person name="Bowler C."/>
        </authorList>
    </citation>
    <scope>GENOME REANNOTATION</scope>
    <source>
        <strain evidence="11">CCAP 1055/1</strain>
    </source>
</reference>
<evidence type="ECO:0000256" key="4">
    <source>
        <dbReference type="ARBA" id="ARBA00022801"/>
    </source>
</evidence>
<gene>
    <name evidence="10" type="ORF">PHATRDRAFT_20335</name>
</gene>
<dbReference type="Proteomes" id="UP000000759">
    <property type="component" value="Chromosome 8"/>
</dbReference>
<evidence type="ECO:0000256" key="3">
    <source>
        <dbReference type="ARBA" id="ARBA00022741"/>
    </source>
</evidence>
<dbReference type="GO" id="GO:0016787">
    <property type="term" value="F:hydrolase activity"/>
    <property type="evidence" value="ECO:0007669"/>
    <property type="project" value="UniProtKB-KW"/>
</dbReference>
<dbReference type="eggNOG" id="KOG0923">
    <property type="taxonomic scope" value="Eukaryota"/>
</dbReference>
<protein>
    <recommendedName>
        <fullName evidence="2">RNA helicase</fullName>
        <ecNumber evidence="2">3.6.4.13</ecNumber>
    </recommendedName>
</protein>
<dbReference type="SMART" id="SM00847">
    <property type="entry name" value="HA2"/>
    <property type="match status" value="1"/>
</dbReference>
<dbReference type="GO" id="GO:0003725">
    <property type="term" value="F:double-stranded RNA binding"/>
    <property type="evidence" value="ECO:0007669"/>
    <property type="project" value="TreeGrafter"/>
</dbReference>
<dbReference type="CDD" id="cd18791">
    <property type="entry name" value="SF2_C_RHA"/>
    <property type="match status" value="1"/>
</dbReference>
<dbReference type="SMART" id="SM00487">
    <property type="entry name" value="DEXDc"/>
    <property type="match status" value="1"/>
</dbReference>
<dbReference type="InterPro" id="IPR002464">
    <property type="entry name" value="DNA/RNA_helicase_DEAH_CS"/>
</dbReference>
<dbReference type="Pfam" id="PF21010">
    <property type="entry name" value="HA2_C"/>
    <property type="match status" value="1"/>
</dbReference>
<dbReference type="Gene3D" id="3.40.50.300">
    <property type="entry name" value="P-loop containing nucleotide triphosphate hydrolases"/>
    <property type="match status" value="2"/>
</dbReference>
<dbReference type="Pfam" id="PF07717">
    <property type="entry name" value="OB_NTP_bind"/>
    <property type="match status" value="1"/>
</dbReference>
<dbReference type="Gene3D" id="1.20.120.1080">
    <property type="match status" value="1"/>
</dbReference>
<dbReference type="GO" id="GO:0045943">
    <property type="term" value="P:positive regulation of transcription by RNA polymerase I"/>
    <property type="evidence" value="ECO:0007669"/>
    <property type="project" value="TreeGrafter"/>
</dbReference>
<dbReference type="OrthoDB" id="10253254at2759"/>
<organism evidence="10 11">
    <name type="scientific">Phaeodactylum tricornutum (strain CCAP 1055/1)</name>
    <dbReference type="NCBI Taxonomy" id="556484"/>
    <lineage>
        <taxon>Eukaryota</taxon>
        <taxon>Sar</taxon>
        <taxon>Stramenopiles</taxon>
        <taxon>Ochrophyta</taxon>
        <taxon>Bacillariophyta</taxon>
        <taxon>Bacillariophyceae</taxon>
        <taxon>Bacillariophycidae</taxon>
        <taxon>Naviculales</taxon>
        <taxon>Phaeodactylaceae</taxon>
        <taxon>Phaeodactylum</taxon>
    </lineage>
</organism>
<dbReference type="EC" id="3.6.4.13" evidence="2"/>
<dbReference type="PaxDb" id="2850-Phatr20335"/>
<dbReference type="PROSITE" id="PS00690">
    <property type="entry name" value="DEAH_ATP_HELICASE"/>
    <property type="match status" value="1"/>
</dbReference>
<dbReference type="InterPro" id="IPR014001">
    <property type="entry name" value="Helicase_ATP-bd"/>
</dbReference>
<dbReference type="GO" id="GO:0005524">
    <property type="term" value="F:ATP binding"/>
    <property type="evidence" value="ECO:0007669"/>
    <property type="project" value="UniProtKB-KW"/>
</dbReference>
<comment type="catalytic activity">
    <reaction evidence="7">
        <text>ATP + H2O = ADP + phosphate + H(+)</text>
        <dbReference type="Rhea" id="RHEA:13065"/>
        <dbReference type="ChEBI" id="CHEBI:15377"/>
        <dbReference type="ChEBI" id="CHEBI:15378"/>
        <dbReference type="ChEBI" id="CHEBI:30616"/>
        <dbReference type="ChEBI" id="CHEBI:43474"/>
        <dbReference type="ChEBI" id="CHEBI:456216"/>
        <dbReference type="EC" id="3.6.4.13"/>
    </reaction>
</comment>
<keyword evidence="6" id="KW-0067">ATP-binding</keyword>
<dbReference type="STRING" id="556484.B7FZA2"/>
<feature type="domain" description="Helicase ATP-binding" evidence="8">
    <location>
        <begin position="38"/>
        <end position="203"/>
    </location>
</feature>
<dbReference type="FunFam" id="3.40.50.300:FF:000578">
    <property type="entry name" value="probable ATP-dependent RNA helicase DHX35"/>
    <property type="match status" value="1"/>
</dbReference>
<dbReference type="GO" id="GO:0003724">
    <property type="term" value="F:RNA helicase activity"/>
    <property type="evidence" value="ECO:0007669"/>
    <property type="project" value="UniProtKB-EC"/>
</dbReference>
<dbReference type="InterPro" id="IPR007502">
    <property type="entry name" value="Helicase-assoc_dom"/>
</dbReference>
<feature type="domain" description="Helicase C-terminal" evidence="9">
    <location>
        <begin position="230"/>
        <end position="401"/>
    </location>
</feature>
<dbReference type="PROSITE" id="PS51194">
    <property type="entry name" value="HELICASE_CTER"/>
    <property type="match status" value="1"/>
</dbReference>
<dbReference type="HOGENOM" id="CLU_001832_5_11_1"/>
<dbReference type="KEGG" id="pti:PHATRDRAFT_20335"/>
<comment type="similarity">
    <text evidence="1">Belongs to the DEAD box helicase family. DEAH subfamily.</text>
</comment>
<dbReference type="GeneID" id="7201027"/>
<dbReference type="EMBL" id="CM000611">
    <property type="protein sequence ID" value="EEC48306.1"/>
    <property type="molecule type" value="Genomic_DNA"/>
</dbReference>
<sequence>MKLFSETAKKKRHRSDSIDSLANFRQNLPVYAYRTELLRAIRSPKIVLVTASTGSGKSTQIPAYLIDSEHVMAVTQPRRVAATTLAQRVAHEHQGIVGHQIGYRVRFDDCTRSDTQLTYVTDGMLLREAMVDPLLRKYSIIFLDEAHERSLQTDILLGVVQRARKSRQQSYSRRPLQIVVMSATLQVQTFEDFFGKENVVRIEIPGRQFPVQMLYTSVPAEDYMEATLATILQIHTHEEAGDVLVFLPGQEEIEDLATLLRGNTVSQLLANGVLICLLYAALPPEAQLAAFAEKPEGCRRKIILATNIAETSVTLPAIRYVVDTGKHKLRQILATGMDSLTVESVSQAQAAQRAGRAGRIGPGLCFRLYTEDAFERLDPDSLPEILRVGLAQVILQLKGMGVQDPTTFDFVTPPDTSSLVRAAKLLYALGAVNDAMELTDYGKKLAKLPLDPVFGHLLLKSAEYSCTSEMLTAVAVLSAENVFYRPTTGEVIAKAAAAHRRFASHEGDLPTFLNVYQAWEREASYHSRVLHGEWCQRNFVSGRSLGRAYHVRQQLRSTCLRPAEKNGLGMDVNVTCGKDRESFLKCAAAGLFLQVASRTKAETEIDSRGNETVSIHPTSTMFGRHPAPACVVFTELVTTKKTYIRGVTQIREEWLHEVAPVFYPK</sequence>
<dbReference type="InterPro" id="IPR011709">
    <property type="entry name" value="DEAD-box_helicase_OB_fold"/>
</dbReference>
<dbReference type="Pfam" id="PF00270">
    <property type="entry name" value="DEAD"/>
    <property type="match status" value="1"/>
</dbReference>
<dbReference type="GO" id="GO:0005730">
    <property type="term" value="C:nucleolus"/>
    <property type="evidence" value="ECO:0007669"/>
    <property type="project" value="UniProtKB-ARBA"/>
</dbReference>
<proteinExistence type="inferred from homology"/>
<evidence type="ECO:0000259" key="8">
    <source>
        <dbReference type="PROSITE" id="PS51192"/>
    </source>
</evidence>
<dbReference type="InParanoid" id="B7FZA2"/>
<dbReference type="PROSITE" id="PS51192">
    <property type="entry name" value="HELICASE_ATP_BIND_1"/>
    <property type="match status" value="1"/>
</dbReference>
<evidence type="ECO:0000256" key="7">
    <source>
        <dbReference type="ARBA" id="ARBA00047984"/>
    </source>
</evidence>
<dbReference type="SMART" id="SM00490">
    <property type="entry name" value="HELICc"/>
    <property type="match status" value="1"/>
</dbReference>
<evidence type="ECO:0000313" key="11">
    <source>
        <dbReference type="Proteomes" id="UP000000759"/>
    </source>
</evidence>
<keyword evidence="5" id="KW-0347">Helicase</keyword>
<evidence type="ECO:0000256" key="5">
    <source>
        <dbReference type="ARBA" id="ARBA00022806"/>
    </source>
</evidence>
<dbReference type="Pfam" id="PF04408">
    <property type="entry name" value="WHD_HA2"/>
    <property type="match status" value="1"/>
</dbReference>
<keyword evidence="4" id="KW-0378">Hydrolase</keyword>
<reference evidence="10 11" key="1">
    <citation type="journal article" date="2008" name="Nature">
        <title>The Phaeodactylum genome reveals the evolutionary history of diatom genomes.</title>
        <authorList>
            <person name="Bowler C."/>
            <person name="Allen A.E."/>
            <person name="Badger J.H."/>
            <person name="Grimwood J."/>
            <person name="Jabbari K."/>
            <person name="Kuo A."/>
            <person name="Maheswari U."/>
            <person name="Martens C."/>
            <person name="Maumus F."/>
            <person name="Otillar R.P."/>
            <person name="Rayko E."/>
            <person name="Salamov A."/>
            <person name="Vandepoele K."/>
            <person name="Beszteri B."/>
            <person name="Gruber A."/>
            <person name="Heijde M."/>
            <person name="Katinka M."/>
            <person name="Mock T."/>
            <person name="Valentin K."/>
            <person name="Verret F."/>
            <person name="Berges J.A."/>
            <person name="Brownlee C."/>
            <person name="Cadoret J.P."/>
            <person name="Chiovitti A."/>
            <person name="Choi C.J."/>
            <person name="Coesel S."/>
            <person name="De Martino A."/>
            <person name="Detter J.C."/>
            <person name="Durkin C."/>
            <person name="Falciatore A."/>
            <person name="Fournet J."/>
            <person name="Haruta M."/>
            <person name="Huysman M.J."/>
            <person name="Jenkins B.D."/>
            <person name="Jiroutova K."/>
            <person name="Jorgensen R.E."/>
            <person name="Joubert Y."/>
            <person name="Kaplan A."/>
            <person name="Kroger N."/>
            <person name="Kroth P.G."/>
            <person name="La Roche J."/>
            <person name="Lindquist E."/>
            <person name="Lommer M."/>
            <person name="Martin-Jezequel V."/>
            <person name="Lopez P.J."/>
            <person name="Lucas S."/>
            <person name="Mangogna M."/>
            <person name="McGinnis K."/>
            <person name="Medlin L.K."/>
            <person name="Montsant A."/>
            <person name="Oudot-Le Secq M.P."/>
            <person name="Napoli C."/>
            <person name="Obornik M."/>
            <person name="Parker M.S."/>
            <person name="Petit J.L."/>
            <person name="Porcel B.M."/>
            <person name="Poulsen N."/>
            <person name="Robison M."/>
            <person name="Rychlewski L."/>
            <person name="Rynearson T.A."/>
            <person name="Schmutz J."/>
            <person name="Shapiro H."/>
            <person name="Siaut M."/>
            <person name="Stanley M."/>
            <person name="Sussman M.R."/>
            <person name="Taylor A.R."/>
            <person name="Vardi A."/>
            <person name="von Dassow P."/>
            <person name="Vyverman W."/>
            <person name="Willis A."/>
            <person name="Wyrwicz L.S."/>
            <person name="Rokhsar D.S."/>
            <person name="Weissenbach J."/>
            <person name="Armbrust E.V."/>
            <person name="Green B.R."/>
            <person name="Van de Peer Y."/>
            <person name="Grigoriev I.V."/>
        </authorList>
    </citation>
    <scope>NUCLEOTIDE SEQUENCE [LARGE SCALE GENOMIC DNA]</scope>
    <source>
        <strain evidence="10 11">CCAP 1055/1</strain>
    </source>
</reference>
<accession>B7FZA2</accession>
<evidence type="ECO:0000256" key="1">
    <source>
        <dbReference type="ARBA" id="ARBA00008792"/>
    </source>
</evidence>